<dbReference type="InterPro" id="IPR018485">
    <property type="entry name" value="FGGY_C"/>
</dbReference>
<dbReference type="SUPFAM" id="SSF53067">
    <property type="entry name" value="Actin-like ATPase domain"/>
    <property type="match status" value="2"/>
</dbReference>
<dbReference type="InterPro" id="IPR018484">
    <property type="entry name" value="FGGY_N"/>
</dbReference>
<keyword evidence="7" id="KW-1185">Reference proteome</keyword>
<dbReference type="InterPro" id="IPR043129">
    <property type="entry name" value="ATPase_NBD"/>
</dbReference>
<reference evidence="6" key="1">
    <citation type="submission" date="2020-08" db="EMBL/GenBank/DDBJ databases">
        <title>Genome public.</title>
        <authorList>
            <person name="Liu C."/>
            <person name="Sun Q."/>
        </authorList>
    </citation>
    <scope>NUCLEOTIDE SEQUENCE</scope>
    <source>
        <strain evidence="6">NSJ-68</strain>
    </source>
</reference>
<evidence type="ECO:0000256" key="2">
    <source>
        <dbReference type="ARBA" id="ARBA00022679"/>
    </source>
</evidence>
<accession>A0A923LEF0</accession>
<evidence type="ECO:0000313" key="6">
    <source>
        <dbReference type="EMBL" id="MBC5661146.1"/>
    </source>
</evidence>
<dbReference type="AlphaFoldDB" id="A0A923LEF0"/>
<keyword evidence="2" id="KW-0808">Transferase</keyword>
<dbReference type="CDD" id="cd07804">
    <property type="entry name" value="ASKHA_NBD_FGGY_RrXK-like"/>
    <property type="match status" value="1"/>
</dbReference>
<evidence type="ECO:0000259" key="5">
    <source>
        <dbReference type="Pfam" id="PF02782"/>
    </source>
</evidence>
<feature type="domain" description="Carbohydrate kinase FGGY C-terminal" evidence="5">
    <location>
        <begin position="259"/>
        <end position="455"/>
    </location>
</feature>
<dbReference type="Pfam" id="PF02782">
    <property type="entry name" value="FGGY_C"/>
    <property type="match status" value="1"/>
</dbReference>
<sequence length="512" mass="57155">MAKFLIGCDIGTSGAKAILADAEGKVYADYYVEYPLYSPKAGWFEHDPEDYWRVFKKNMAEILKKSEIDPHEIAGISVSACSPCCVLVDREGNALKRSPIWMDRRAQEECEQIRNIYDDEEIFQVSANPLDPHSGAVKLLWEKNHNPELYRKTYKMLNPANYIAMKLTGEFVTDYSNASLIGIVFDIVKREWRGDMAEKLGIDLDKFARLTPCHEIAGEVTKKAAEECGLCPGIPVAAGTVDCNAAWLGNGSTRPGDASLVMGTAGALGVVHSEPKFTRGLTTIIHTADSEHLYTTLAGTSTCGGLLRYLRDTFTREESERMKAEGRDIYDLFSEEAGKIRAGSDGLIVLPYLSGERTPIWNPKARGLVFGLSFSHTRGHWVRAMMEGGIYAIYHCLKIMKENDLVLKEPILVSEGGSKSPLWRQIASDIMNVELDYMKNAKGAPMGNVINAGVAVGLFPDFDVAKNFIKVDQTHHPDAAQHEIYEKYFAVYRELYGDVKRHYETISRIRND</sequence>
<evidence type="ECO:0000256" key="1">
    <source>
        <dbReference type="ARBA" id="ARBA00009156"/>
    </source>
</evidence>
<dbReference type="InterPro" id="IPR050406">
    <property type="entry name" value="FGGY_Carb_Kinase"/>
</dbReference>
<proteinExistence type="inferred from homology"/>
<dbReference type="InterPro" id="IPR000577">
    <property type="entry name" value="Carb_kinase_FGGY"/>
</dbReference>
<dbReference type="EMBL" id="JACOOR010000012">
    <property type="protein sequence ID" value="MBC5661146.1"/>
    <property type="molecule type" value="Genomic_DNA"/>
</dbReference>
<protein>
    <submittedName>
        <fullName evidence="6">FGGY-family carbohydrate kinase</fullName>
    </submittedName>
</protein>
<comment type="caution">
    <text evidence="6">The sequence shown here is derived from an EMBL/GenBank/DDBJ whole genome shotgun (WGS) entry which is preliminary data.</text>
</comment>
<dbReference type="RefSeq" id="WP_186872266.1">
    <property type="nucleotide sequence ID" value="NZ_JACOOR010000012.1"/>
</dbReference>
<evidence type="ECO:0000259" key="4">
    <source>
        <dbReference type="Pfam" id="PF00370"/>
    </source>
</evidence>
<evidence type="ECO:0000313" key="7">
    <source>
        <dbReference type="Proteomes" id="UP000649345"/>
    </source>
</evidence>
<dbReference type="Proteomes" id="UP000649345">
    <property type="component" value="Unassembled WGS sequence"/>
</dbReference>
<name>A0A923LEF0_9FIRM</name>
<keyword evidence="3 6" id="KW-0418">Kinase</keyword>
<evidence type="ECO:0000256" key="3">
    <source>
        <dbReference type="ARBA" id="ARBA00022777"/>
    </source>
</evidence>
<dbReference type="GO" id="GO:0005975">
    <property type="term" value="P:carbohydrate metabolic process"/>
    <property type="evidence" value="ECO:0007669"/>
    <property type="project" value="InterPro"/>
</dbReference>
<gene>
    <name evidence="6" type="ORF">H8S44_15460</name>
</gene>
<organism evidence="6 7">
    <name type="scientific">Anaerosacchariphilus hominis</name>
    <dbReference type="NCBI Taxonomy" id="2763017"/>
    <lineage>
        <taxon>Bacteria</taxon>
        <taxon>Bacillati</taxon>
        <taxon>Bacillota</taxon>
        <taxon>Clostridia</taxon>
        <taxon>Lachnospirales</taxon>
        <taxon>Lachnospiraceae</taxon>
        <taxon>Anaerosacchariphilus</taxon>
    </lineage>
</organism>
<comment type="similarity">
    <text evidence="1">Belongs to the FGGY kinase family.</text>
</comment>
<dbReference type="PANTHER" id="PTHR43095">
    <property type="entry name" value="SUGAR KINASE"/>
    <property type="match status" value="1"/>
</dbReference>
<dbReference type="GO" id="GO:0016301">
    <property type="term" value="F:kinase activity"/>
    <property type="evidence" value="ECO:0007669"/>
    <property type="project" value="UniProtKB-KW"/>
</dbReference>
<dbReference type="PIRSF" id="PIRSF000538">
    <property type="entry name" value="GlpK"/>
    <property type="match status" value="1"/>
</dbReference>
<dbReference type="Gene3D" id="3.30.420.40">
    <property type="match status" value="2"/>
</dbReference>
<dbReference type="Pfam" id="PF00370">
    <property type="entry name" value="FGGY_N"/>
    <property type="match status" value="1"/>
</dbReference>
<feature type="domain" description="Carbohydrate kinase FGGY N-terminal" evidence="4">
    <location>
        <begin position="5"/>
        <end position="249"/>
    </location>
</feature>